<dbReference type="GO" id="GO:0003723">
    <property type="term" value="F:RNA binding"/>
    <property type="evidence" value="ECO:0007669"/>
    <property type="project" value="UniProtKB-UniRule"/>
</dbReference>
<proteinExistence type="predicted"/>
<evidence type="ECO:0000256" key="1">
    <source>
        <dbReference type="ARBA" id="ARBA00022603"/>
    </source>
</evidence>
<gene>
    <name evidence="5" type="ORF">FC21_GL001480</name>
</gene>
<keyword evidence="2" id="KW-0808">Transferase</keyword>
<evidence type="ECO:0000259" key="4">
    <source>
        <dbReference type="PROSITE" id="PS51165"/>
    </source>
</evidence>
<protein>
    <submittedName>
        <fullName evidence="5">N6-adenine-specific DNA methylase</fullName>
    </submittedName>
</protein>
<reference evidence="5 6" key="1">
    <citation type="journal article" date="2015" name="Genome Announc.">
        <title>Expanding the biotechnology potential of lactobacilli through comparative genomics of 213 strains and associated genera.</title>
        <authorList>
            <person name="Sun Z."/>
            <person name="Harris H.M."/>
            <person name="McCann A."/>
            <person name="Guo C."/>
            <person name="Argimon S."/>
            <person name="Zhang W."/>
            <person name="Yang X."/>
            <person name="Jeffery I.B."/>
            <person name="Cooney J.C."/>
            <person name="Kagawa T.F."/>
            <person name="Liu W."/>
            <person name="Song Y."/>
            <person name="Salvetti E."/>
            <person name="Wrobel A."/>
            <person name="Rasinkangas P."/>
            <person name="Parkhill J."/>
            <person name="Rea M.C."/>
            <person name="O'Sullivan O."/>
            <person name="Ritari J."/>
            <person name="Douillard F.P."/>
            <person name="Paul Ross R."/>
            <person name="Yang R."/>
            <person name="Briner A.E."/>
            <person name="Felis G.E."/>
            <person name="de Vos W.M."/>
            <person name="Barrangou R."/>
            <person name="Klaenhammer T.R."/>
            <person name="Caufield P.W."/>
            <person name="Cui Y."/>
            <person name="Zhang H."/>
            <person name="O'Toole P.W."/>
        </authorList>
    </citation>
    <scope>NUCLEOTIDE SEQUENCE [LARGE SCALE GENOMIC DNA]</scope>
    <source>
        <strain evidence="5 6">DSM 18793</strain>
    </source>
</reference>
<sequence>MQTYQLMATAASGIEALVNRELKDLGYQTKTENGRVRFTGTMADVAKTNLWLRTADRIKIIVGEFDARDFDTLYEQTKALPWEEYLPLDAEFPVAGRSSHHSQLHHVPTVQSITKKAIVERLSSVYHRRTRLSETGDKYPLEVAIDKDHVLLTLDTTGDSLFKRGYRVAKGAAPMKENMAAALVMLAHWFPDNPFVDPTCGSGTIPIEAALIGHNIAPGINRGFVFDAWSNLTPANLLDDAKDEADSLADYDIELDITGYDIDQKMVEIAQQNARAAGLSQSVTFKQLAAKDWHTDKINGVIVANPPYGERLSDQASVRELYRDMGKIYQQMPTWSKYILTADLEFETYYGAPATKKRKLYNGVLRTDLFQYWGKKQR</sequence>
<dbReference type="CDD" id="cd02440">
    <property type="entry name" value="AdoMet_MTases"/>
    <property type="match status" value="1"/>
</dbReference>
<dbReference type="Proteomes" id="UP000051084">
    <property type="component" value="Unassembled WGS sequence"/>
</dbReference>
<evidence type="ECO:0000256" key="3">
    <source>
        <dbReference type="PROSITE-ProRule" id="PRU00529"/>
    </source>
</evidence>
<dbReference type="Pfam" id="PF22020">
    <property type="entry name" value="RlmL_1st"/>
    <property type="match status" value="1"/>
</dbReference>
<dbReference type="InterPro" id="IPR000241">
    <property type="entry name" value="RlmKL-like_Mtase"/>
</dbReference>
<dbReference type="PANTHER" id="PTHR47313">
    <property type="entry name" value="RIBOSOMAL RNA LARGE SUBUNIT METHYLTRANSFERASE K/L"/>
    <property type="match status" value="1"/>
</dbReference>
<dbReference type="RefSeq" id="WP_056995679.1">
    <property type="nucleotide sequence ID" value="NZ_AZGC01000039.1"/>
</dbReference>
<dbReference type="SMART" id="SM00981">
    <property type="entry name" value="THUMP"/>
    <property type="match status" value="1"/>
</dbReference>
<dbReference type="Pfam" id="PF01170">
    <property type="entry name" value="UPF0020"/>
    <property type="match status" value="1"/>
</dbReference>
<organism evidence="5 6">
    <name type="scientific">Limosilactobacillus equigenerosi DSM 18793 = JCM 14505</name>
    <dbReference type="NCBI Taxonomy" id="1423742"/>
    <lineage>
        <taxon>Bacteria</taxon>
        <taxon>Bacillati</taxon>
        <taxon>Bacillota</taxon>
        <taxon>Bacilli</taxon>
        <taxon>Lactobacillales</taxon>
        <taxon>Lactobacillaceae</taxon>
        <taxon>Limosilactobacillus</taxon>
    </lineage>
</organism>
<comment type="caution">
    <text evidence="5">The sequence shown here is derived from an EMBL/GenBank/DDBJ whole genome shotgun (WGS) entry which is preliminary data.</text>
</comment>
<dbReference type="Gene3D" id="3.40.50.150">
    <property type="entry name" value="Vaccinia Virus protein VP39"/>
    <property type="match status" value="1"/>
</dbReference>
<dbReference type="EMBL" id="AZGC01000039">
    <property type="protein sequence ID" value="KRL94008.1"/>
    <property type="molecule type" value="Genomic_DNA"/>
</dbReference>
<dbReference type="Pfam" id="PF02926">
    <property type="entry name" value="THUMP"/>
    <property type="match status" value="1"/>
</dbReference>
<dbReference type="Gene3D" id="3.30.2130.30">
    <property type="match status" value="1"/>
</dbReference>
<accession>A0A0R1URI3</accession>
<dbReference type="AlphaFoldDB" id="A0A0R1URI3"/>
<keyword evidence="3" id="KW-0694">RNA-binding</keyword>
<dbReference type="SUPFAM" id="SSF53335">
    <property type="entry name" value="S-adenosyl-L-methionine-dependent methyltransferases"/>
    <property type="match status" value="1"/>
</dbReference>
<dbReference type="CDD" id="cd11715">
    <property type="entry name" value="THUMP_AdoMetMT"/>
    <property type="match status" value="1"/>
</dbReference>
<dbReference type="InterPro" id="IPR004114">
    <property type="entry name" value="THUMP_dom"/>
</dbReference>
<dbReference type="PATRIC" id="fig|1423742.4.peg.1533"/>
<evidence type="ECO:0000256" key="2">
    <source>
        <dbReference type="ARBA" id="ARBA00022679"/>
    </source>
</evidence>
<dbReference type="PROSITE" id="PS00092">
    <property type="entry name" value="N6_MTASE"/>
    <property type="match status" value="1"/>
</dbReference>
<dbReference type="InterPro" id="IPR002052">
    <property type="entry name" value="DNA_methylase_N6_adenine_CS"/>
</dbReference>
<dbReference type="InterPro" id="IPR054170">
    <property type="entry name" value="RlmL_1st"/>
</dbReference>
<dbReference type="GO" id="GO:0008990">
    <property type="term" value="F:rRNA (guanine-N2-)-methyltransferase activity"/>
    <property type="evidence" value="ECO:0007669"/>
    <property type="project" value="TreeGrafter"/>
</dbReference>
<dbReference type="STRING" id="417373.GCA_001570685_00570"/>
<dbReference type="GO" id="GO:0070043">
    <property type="term" value="F:rRNA (guanine-N7-)-methyltransferase activity"/>
    <property type="evidence" value="ECO:0007669"/>
    <property type="project" value="TreeGrafter"/>
</dbReference>
<dbReference type="PANTHER" id="PTHR47313:SF1">
    <property type="entry name" value="RIBOSOMAL RNA LARGE SUBUNIT METHYLTRANSFERASE K_L"/>
    <property type="match status" value="1"/>
</dbReference>
<evidence type="ECO:0000313" key="6">
    <source>
        <dbReference type="Proteomes" id="UP000051084"/>
    </source>
</evidence>
<keyword evidence="1 5" id="KW-0489">Methyltransferase</keyword>
<feature type="domain" description="THUMP" evidence="4">
    <location>
        <begin position="44"/>
        <end position="156"/>
    </location>
</feature>
<evidence type="ECO:0000313" key="5">
    <source>
        <dbReference type="EMBL" id="KRL94008.1"/>
    </source>
</evidence>
<name>A0A0R1URI3_9LACO</name>
<dbReference type="InterPro" id="IPR029063">
    <property type="entry name" value="SAM-dependent_MTases_sf"/>
</dbReference>
<dbReference type="PROSITE" id="PS51165">
    <property type="entry name" value="THUMP"/>
    <property type="match status" value="1"/>
</dbReference>
<dbReference type="OrthoDB" id="9809404at2"/>
<keyword evidence="6" id="KW-1185">Reference proteome</keyword>